<evidence type="ECO:0000256" key="14">
    <source>
        <dbReference type="ARBA" id="ARBA00030753"/>
    </source>
</evidence>
<keyword evidence="5" id="KW-0813">Transport</keyword>
<evidence type="ECO:0000256" key="4">
    <source>
        <dbReference type="ARBA" id="ARBA00018632"/>
    </source>
</evidence>
<dbReference type="AlphaFoldDB" id="A0A0D1XLF2"/>
<keyword evidence="12" id="KW-0496">Mitochondrion</keyword>
<evidence type="ECO:0000256" key="8">
    <source>
        <dbReference type="ARBA" id="ARBA00022792"/>
    </source>
</evidence>
<keyword evidence="6" id="KW-0679">Respiratory chain</keyword>
<evidence type="ECO:0000256" key="17">
    <source>
        <dbReference type="SAM" id="Phobius"/>
    </source>
</evidence>
<proteinExistence type="inferred from homology"/>
<evidence type="ECO:0000256" key="13">
    <source>
        <dbReference type="ARBA" id="ARBA00023136"/>
    </source>
</evidence>
<comment type="subunit">
    <text evidence="16">Complex I is composed of 45 different subunits. Interacts with BCAP31.</text>
</comment>
<dbReference type="EMBL" id="KN847545">
    <property type="protein sequence ID" value="KIW03257.1"/>
    <property type="molecule type" value="Genomic_DNA"/>
</dbReference>
<evidence type="ECO:0000256" key="15">
    <source>
        <dbReference type="ARBA" id="ARBA00031387"/>
    </source>
</evidence>
<dbReference type="RefSeq" id="XP_016213126.1">
    <property type="nucleotide sequence ID" value="XM_016358987.1"/>
</dbReference>
<evidence type="ECO:0000256" key="11">
    <source>
        <dbReference type="ARBA" id="ARBA00022989"/>
    </source>
</evidence>
<dbReference type="InterPro" id="IPR019329">
    <property type="entry name" value="NADH_UbQ_OxRdtase_ESSS_su"/>
</dbReference>
<organism evidence="18 19">
    <name type="scientific">Verruconis gallopava</name>
    <dbReference type="NCBI Taxonomy" id="253628"/>
    <lineage>
        <taxon>Eukaryota</taxon>
        <taxon>Fungi</taxon>
        <taxon>Dikarya</taxon>
        <taxon>Ascomycota</taxon>
        <taxon>Pezizomycotina</taxon>
        <taxon>Dothideomycetes</taxon>
        <taxon>Pleosporomycetidae</taxon>
        <taxon>Venturiales</taxon>
        <taxon>Sympoventuriaceae</taxon>
        <taxon>Verruconis</taxon>
    </lineage>
</organism>
<gene>
    <name evidence="18" type="ORF">PV09_05477</name>
</gene>
<evidence type="ECO:0000256" key="16">
    <source>
        <dbReference type="ARBA" id="ARBA00046528"/>
    </source>
</evidence>
<keyword evidence="13 17" id="KW-0472">Membrane</keyword>
<keyword evidence="19" id="KW-1185">Reference proteome</keyword>
<evidence type="ECO:0000313" key="19">
    <source>
        <dbReference type="Proteomes" id="UP000053259"/>
    </source>
</evidence>
<comment type="similarity">
    <text evidence="3">Belongs to the complex I NDUFB11 subunit family.</text>
</comment>
<evidence type="ECO:0000256" key="6">
    <source>
        <dbReference type="ARBA" id="ARBA00022660"/>
    </source>
</evidence>
<dbReference type="HOGENOM" id="CLU_138649_0_0_1"/>
<dbReference type="OrthoDB" id="2147978at2759"/>
<reference evidence="18 19" key="1">
    <citation type="submission" date="2015-01" db="EMBL/GenBank/DDBJ databases">
        <title>The Genome Sequence of Ochroconis gallopava CBS43764.</title>
        <authorList>
            <consortium name="The Broad Institute Genomics Platform"/>
            <person name="Cuomo C."/>
            <person name="de Hoog S."/>
            <person name="Gorbushina A."/>
            <person name="Stielow B."/>
            <person name="Teixiera M."/>
            <person name="Abouelleil A."/>
            <person name="Chapman S.B."/>
            <person name="Priest M."/>
            <person name="Young S.K."/>
            <person name="Wortman J."/>
            <person name="Nusbaum C."/>
            <person name="Birren B."/>
        </authorList>
    </citation>
    <scope>NUCLEOTIDE SEQUENCE [LARGE SCALE GENOMIC DNA]</scope>
    <source>
        <strain evidence="18 19">CBS 43764</strain>
    </source>
</reference>
<dbReference type="GO" id="GO:0005743">
    <property type="term" value="C:mitochondrial inner membrane"/>
    <property type="evidence" value="ECO:0007669"/>
    <property type="project" value="UniProtKB-SubCell"/>
</dbReference>
<keyword evidence="9" id="KW-0809">Transit peptide</keyword>
<sequence>MPLIRPSQARALRCIRKPIQRSNLSMTARRAGGDSHGSHYDPPSGWLWGIPPGQKYEKEGWENIFYYMFCGGCVAAAVGYAFKPDTSIQTWALEEARRRLEAEGILEDPESK</sequence>
<feature type="transmembrane region" description="Helical" evidence="17">
    <location>
        <begin position="64"/>
        <end position="82"/>
    </location>
</feature>
<evidence type="ECO:0000256" key="12">
    <source>
        <dbReference type="ARBA" id="ARBA00023128"/>
    </source>
</evidence>
<dbReference type="STRING" id="253628.A0A0D1XLF2"/>
<evidence type="ECO:0000256" key="1">
    <source>
        <dbReference type="ARBA" id="ARBA00003195"/>
    </source>
</evidence>
<protein>
    <recommendedName>
        <fullName evidence="4">NADH dehydrogenase [ubiquinone] 1 beta subcomplex subunit 11, mitochondrial</fullName>
    </recommendedName>
    <alternativeName>
        <fullName evidence="15">Complex I-ESSS</fullName>
    </alternativeName>
    <alternativeName>
        <fullName evidence="14">NADH-ubiquinone oxidoreductase ESSS subunit</fullName>
    </alternativeName>
</protein>
<dbReference type="GeneID" id="27313450"/>
<comment type="function">
    <text evidence="1">Accessory subunit of the mitochondrial membrane respiratory chain NADH dehydrogenase (Complex I), that is believed not to be involved in catalysis. Complex I functions in the transfer of electrons from NADH to the respiratory chain. The immediate electron acceptor for the enzyme is believed to be ubiquinone.</text>
</comment>
<evidence type="ECO:0000256" key="7">
    <source>
        <dbReference type="ARBA" id="ARBA00022692"/>
    </source>
</evidence>
<evidence type="ECO:0000256" key="5">
    <source>
        <dbReference type="ARBA" id="ARBA00022448"/>
    </source>
</evidence>
<dbReference type="Proteomes" id="UP000053259">
    <property type="component" value="Unassembled WGS sequence"/>
</dbReference>
<evidence type="ECO:0000256" key="3">
    <source>
        <dbReference type="ARBA" id="ARBA00008915"/>
    </source>
</evidence>
<accession>A0A0D1XLF2</accession>
<evidence type="ECO:0000313" key="18">
    <source>
        <dbReference type="EMBL" id="KIW03256.1"/>
    </source>
</evidence>
<keyword evidence="10" id="KW-0249">Electron transport</keyword>
<dbReference type="Pfam" id="PF10183">
    <property type="entry name" value="ESSS"/>
    <property type="match status" value="1"/>
</dbReference>
<keyword evidence="11 17" id="KW-1133">Transmembrane helix</keyword>
<evidence type="ECO:0000256" key="10">
    <source>
        <dbReference type="ARBA" id="ARBA00022982"/>
    </source>
</evidence>
<name>A0A0D1XLF2_9PEZI</name>
<keyword evidence="8" id="KW-0999">Mitochondrion inner membrane</keyword>
<keyword evidence="7 17" id="KW-0812">Transmembrane</keyword>
<dbReference type="PANTHER" id="PTHR40637">
    <property type="entry name" value="ESSS SUBUNIT OF NADH:UBIQUINONE OXIDOREDUCTASE (COMPLEX I) PROTEIN"/>
    <property type="match status" value="1"/>
</dbReference>
<comment type="subcellular location">
    <subcellularLocation>
        <location evidence="2">Mitochondrion inner membrane</location>
        <topology evidence="2">Single-pass membrane protein</topology>
    </subcellularLocation>
</comment>
<evidence type="ECO:0000256" key="2">
    <source>
        <dbReference type="ARBA" id="ARBA00004434"/>
    </source>
</evidence>
<dbReference type="VEuPathDB" id="FungiDB:PV09_05477"/>
<evidence type="ECO:0000256" key="9">
    <source>
        <dbReference type="ARBA" id="ARBA00022946"/>
    </source>
</evidence>
<dbReference type="RefSeq" id="XP_016213125.1">
    <property type="nucleotide sequence ID" value="XM_016358986.1"/>
</dbReference>
<dbReference type="PANTHER" id="PTHR40637:SF1">
    <property type="entry name" value="ESSS SUBUNIT OF NADH:UBIQUINONE OXIDOREDUCTASE (COMPLEX I) PROTEIN"/>
    <property type="match status" value="1"/>
</dbReference>
<dbReference type="EMBL" id="KN847545">
    <property type="protein sequence ID" value="KIW03256.1"/>
    <property type="molecule type" value="Genomic_DNA"/>
</dbReference>